<dbReference type="PRINTS" id="PR00397">
    <property type="entry name" value="SIROHAEM"/>
</dbReference>
<dbReference type="PANTHER" id="PTHR32439">
    <property type="entry name" value="FERREDOXIN--NITRITE REDUCTASE, CHLOROPLASTIC"/>
    <property type="match status" value="1"/>
</dbReference>
<proteinExistence type="inferred from homology"/>
<dbReference type="SUPFAM" id="SSF55124">
    <property type="entry name" value="Nitrite/Sulfite reductase N-terminal domain-like"/>
    <property type="match status" value="2"/>
</dbReference>
<comment type="similarity">
    <text evidence="1">Belongs to the nitrite and sulfite reductase 4Fe-4S domain family.</text>
</comment>
<dbReference type="Gene3D" id="3.30.413.10">
    <property type="entry name" value="Sulfite Reductase Hemoprotein, domain 1"/>
    <property type="match status" value="2"/>
</dbReference>
<protein>
    <submittedName>
        <fullName evidence="10">NirA family protein</fullName>
    </submittedName>
</protein>
<evidence type="ECO:0000259" key="8">
    <source>
        <dbReference type="Pfam" id="PF01077"/>
    </source>
</evidence>
<dbReference type="Pfam" id="PF01077">
    <property type="entry name" value="NIR_SIR"/>
    <property type="match status" value="2"/>
</dbReference>
<feature type="domain" description="Nitrite/Sulfite reductase ferredoxin-like" evidence="9">
    <location>
        <begin position="364"/>
        <end position="430"/>
    </location>
</feature>
<feature type="domain" description="Nitrite/sulphite reductase 4Fe-4S" evidence="8">
    <location>
        <begin position="176"/>
        <end position="340"/>
    </location>
</feature>
<dbReference type="Gene3D" id="3.90.480.10">
    <property type="entry name" value="Sulfite Reductase Hemoprotein,Domain 2"/>
    <property type="match status" value="1"/>
</dbReference>
<keyword evidence="7" id="KW-0411">Iron-sulfur</keyword>
<evidence type="ECO:0000256" key="7">
    <source>
        <dbReference type="ARBA" id="ARBA00023014"/>
    </source>
</evidence>
<name>A0AA41Z858_9HYPH</name>
<accession>A0AA41Z858</accession>
<evidence type="ECO:0000259" key="9">
    <source>
        <dbReference type="Pfam" id="PF03460"/>
    </source>
</evidence>
<dbReference type="AlphaFoldDB" id="A0AA41Z858"/>
<evidence type="ECO:0000256" key="1">
    <source>
        <dbReference type="ARBA" id="ARBA00010429"/>
    </source>
</evidence>
<dbReference type="GO" id="GO:0051539">
    <property type="term" value="F:4 iron, 4 sulfur cluster binding"/>
    <property type="evidence" value="ECO:0007669"/>
    <property type="project" value="UniProtKB-KW"/>
</dbReference>
<evidence type="ECO:0000256" key="6">
    <source>
        <dbReference type="ARBA" id="ARBA00023004"/>
    </source>
</evidence>
<evidence type="ECO:0000256" key="5">
    <source>
        <dbReference type="ARBA" id="ARBA00023002"/>
    </source>
</evidence>
<dbReference type="Proteomes" id="UP001165667">
    <property type="component" value="Unassembled WGS sequence"/>
</dbReference>
<sequence length="589" mass="64163">MGDAFSPEQRRWLEGFASGAAAVRVIPPPNKDAGPSGPEAAHFKAQDRTVAAGKKLVDQEKWKRTENPFEAYNRLKKEALAGTKPKPDDNFRWRYHGLFYVAPAQDSYMCRLRIPNGILKQWQFAGIADIAERLGGGFTHVTTRANLQIREIKPENGPAVVEDLTDIGIVSRGSGADNIRNVTGTATAGIDPHELLDTRPHARAWHHHILNTREMYGLPRKFNVAFDGGGAIATLEDTNDIGFQAVIVPDGTADRAGTSLEPGVWYRLALGGITGHQDFARDTGVILKPTEAIRVADAIVRVFIDHGDRTNRNKARLKYVLDAWGFDKFLGEVETVLGHPLTRVDASLLPPRPGYDRLAHIGVHPQRQTGLNWIGVVLQTGRLSCDQMRALADISHTLGDGDIRLTVWQNLLVSGVPDDKIAEAKRRIEAIGLDWQTTPIRAGLIACTGNRGCKFAASDTKGHALAIADHCEPRVTLDQPVNIHVTGCHNSCAQHYIGDIGLIGAKVTINDEGDQVEGYHLHVGGGYGTDAAIAQLLYSEVKADEVPARVEGLLKAYLGHRAHADEGFAAFARRHDADQLRTLAAEALA</sequence>
<dbReference type="GO" id="GO:0016491">
    <property type="term" value="F:oxidoreductase activity"/>
    <property type="evidence" value="ECO:0007669"/>
    <property type="project" value="UniProtKB-KW"/>
</dbReference>
<dbReference type="RefSeq" id="WP_282588477.1">
    <property type="nucleotide sequence ID" value="NZ_JAMOIM010000040.1"/>
</dbReference>
<organism evidence="10 11">
    <name type="scientific">Lichenifustis flavocetrariae</name>
    <dbReference type="NCBI Taxonomy" id="2949735"/>
    <lineage>
        <taxon>Bacteria</taxon>
        <taxon>Pseudomonadati</taxon>
        <taxon>Pseudomonadota</taxon>
        <taxon>Alphaproteobacteria</taxon>
        <taxon>Hyphomicrobiales</taxon>
        <taxon>Lichenihabitantaceae</taxon>
        <taxon>Lichenifustis</taxon>
    </lineage>
</organism>
<feature type="domain" description="Nitrite/Sulfite reductase ferredoxin-like" evidence="9">
    <location>
        <begin position="106"/>
        <end position="165"/>
    </location>
</feature>
<keyword evidence="3" id="KW-0349">Heme</keyword>
<keyword evidence="4" id="KW-0479">Metal-binding</keyword>
<dbReference type="Pfam" id="PF03460">
    <property type="entry name" value="NIR_SIR_ferr"/>
    <property type="match status" value="2"/>
</dbReference>
<keyword evidence="2" id="KW-0004">4Fe-4S</keyword>
<dbReference type="GO" id="GO:0020037">
    <property type="term" value="F:heme binding"/>
    <property type="evidence" value="ECO:0007669"/>
    <property type="project" value="InterPro"/>
</dbReference>
<gene>
    <name evidence="10" type="ORF">M8523_29645</name>
</gene>
<dbReference type="EMBL" id="JAMOIM010000040">
    <property type="protein sequence ID" value="MCW6512100.1"/>
    <property type="molecule type" value="Genomic_DNA"/>
</dbReference>
<dbReference type="PANTHER" id="PTHR32439:SF0">
    <property type="entry name" value="FERREDOXIN--NITRITE REDUCTASE, CHLOROPLASTIC"/>
    <property type="match status" value="1"/>
</dbReference>
<keyword evidence="11" id="KW-1185">Reference proteome</keyword>
<keyword evidence="6" id="KW-0408">Iron</keyword>
<evidence type="ECO:0000313" key="11">
    <source>
        <dbReference type="Proteomes" id="UP001165667"/>
    </source>
</evidence>
<feature type="domain" description="Nitrite/sulphite reductase 4Fe-4S" evidence="8">
    <location>
        <begin position="445"/>
        <end position="564"/>
    </location>
</feature>
<reference evidence="10" key="1">
    <citation type="submission" date="2022-05" db="EMBL/GenBank/DDBJ databases">
        <authorList>
            <person name="Pankratov T."/>
        </authorList>
    </citation>
    <scope>NUCLEOTIDE SEQUENCE</scope>
    <source>
        <strain evidence="10">BP6-180914</strain>
    </source>
</reference>
<dbReference type="InterPro" id="IPR005117">
    <property type="entry name" value="NiRdtase/SiRdtase_haem-b_fer"/>
</dbReference>
<dbReference type="InterPro" id="IPR051329">
    <property type="entry name" value="NIR_SIR_4Fe-4S"/>
</dbReference>
<evidence type="ECO:0000256" key="3">
    <source>
        <dbReference type="ARBA" id="ARBA00022617"/>
    </source>
</evidence>
<keyword evidence="5" id="KW-0560">Oxidoreductase</keyword>
<dbReference type="PROSITE" id="PS00365">
    <property type="entry name" value="NIR_SIR"/>
    <property type="match status" value="1"/>
</dbReference>
<dbReference type="NCBIfam" id="NF007126">
    <property type="entry name" value="PRK09567.1"/>
    <property type="match status" value="1"/>
</dbReference>
<dbReference type="SUPFAM" id="SSF56014">
    <property type="entry name" value="Nitrite and sulphite reductase 4Fe-4S domain-like"/>
    <property type="match status" value="2"/>
</dbReference>
<dbReference type="InterPro" id="IPR045854">
    <property type="entry name" value="NO2/SO3_Rdtase_4Fe4S_sf"/>
</dbReference>
<dbReference type="InterPro" id="IPR012798">
    <property type="entry name" value="Cbl_synth_CobG-like"/>
</dbReference>
<dbReference type="InterPro" id="IPR006066">
    <property type="entry name" value="NO2/SO3_Rdtase_FeS/sirohaem_BS"/>
</dbReference>
<comment type="caution">
    <text evidence="10">The sequence shown here is derived from an EMBL/GenBank/DDBJ whole genome shotgun (WGS) entry which is preliminary data.</text>
</comment>
<evidence type="ECO:0000313" key="10">
    <source>
        <dbReference type="EMBL" id="MCW6512100.1"/>
    </source>
</evidence>
<evidence type="ECO:0000256" key="4">
    <source>
        <dbReference type="ARBA" id="ARBA00022723"/>
    </source>
</evidence>
<dbReference type="NCBIfam" id="TIGR02435">
    <property type="entry name" value="CobG"/>
    <property type="match status" value="1"/>
</dbReference>
<dbReference type="InterPro" id="IPR036136">
    <property type="entry name" value="Nit/Sulf_reduc_fer-like_dom_sf"/>
</dbReference>
<evidence type="ECO:0000256" key="2">
    <source>
        <dbReference type="ARBA" id="ARBA00022485"/>
    </source>
</evidence>
<dbReference type="GO" id="GO:0046872">
    <property type="term" value="F:metal ion binding"/>
    <property type="evidence" value="ECO:0007669"/>
    <property type="project" value="UniProtKB-KW"/>
</dbReference>
<dbReference type="InterPro" id="IPR006067">
    <property type="entry name" value="NO2/SO3_Rdtase_4Fe4S_dom"/>
</dbReference>